<protein>
    <submittedName>
        <fullName evidence="2">MarR family transcriptional regulator</fullName>
    </submittedName>
</protein>
<dbReference type="Gene3D" id="1.10.10.10">
    <property type="entry name" value="Winged helix-like DNA-binding domain superfamily/Winged helix DNA-binding domain"/>
    <property type="match status" value="1"/>
</dbReference>
<dbReference type="GO" id="GO:0003700">
    <property type="term" value="F:DNA-binding transcription factor activity"/>
    <property type="evidence" value="ECO:0007669"/>
    <property type="project" value="InterPro"/>
</dbReference>
<proteinExistence type="predicted"/>
<reference evidence="2" key="2">
    <citation type="submission" date="2020-09" db="EMBL/GenBank/DDBJ databases">
        <authorList>
            <person name="Sun Q."/>
            <person name="Ohkuma M."/>
        </authorList>
    </citation>
    <scope>NUCLEOTIDE SEQUENCE</scope>
    <source>
        <strain evidence="2">JCM 19831</strain>
    </source>
</reference>
<dbReference type="InterPro" id="IPR036388">
    <property type="entry name" value="WH-like_DNA-bd_sf"/>
</dbReference>
<dbReference type="PANTHER" id="PTHR33164:SF57">
    <property type="entry name" value="MARR-FAMILY TRANSCRIPTIONAL REGULATOR"/>
    <property type="match status" value="1"/>
</dbReference>
<sequence>MESTQPVSGDPGVALFRLIRHWARRAPQRSAVVATGSARDVPRILVVEAVATAREQAGSVDVTAVARALGIDHSGASRMVSDAVQAGLLIRSTAAHDTRHAALLLTGEGEALVAAARKWQYEVFEEFTRDWSDEDRACFGRLLVRFCAAATAD</sequence>
<comment type="caution">
    <text evidence="2">The sequence shown here is derived from an EMBL/GenBank/DDBJ whole genome shotgun (WGS) entry which is preliminary data.</text>
</comment>
<keyword evidence="3" id="KW-1185">Reference proteome</keyword>
<dbReference type="Pfam" id="PF12802">
    <property type="entry name" value="MarR_2"/>
    <property type="match status" value="1"/>
</dbReference>
<feature type="domain" description="HTH marR-type" evidence="1">
    <location>
        <begin position="55"/>
        <end position="99"/>
    </location>
</feature>
<dbReference type="InterPro" id="IPR036390">
    <property type="entry name" value="WH_DNA-bd_sf"/>
</dbReference>
<evidence type="ECO:0000313" key="3">
    <source>
        <dbReference type="Proteomes" id="UP000642070"/>
    </source>
</evidence>
<name>A0A917X0H1_9ACTN</name>
<dbReference type="SUPFAM" id="SSF46785">
    <property type="entry name" value="Winged helix' DNA-binding domain"/>
    <property type="match status" value="1"/>
</dbReference>
<evidence type="ECO:0000313" key="2">
    <source>
        <dbReference type="EMBL" id="GGM47409.1"/>
    </source>
</evidence>
<evidence type="ECO:0000259" key="1">
    <source>
        <dbReference type="Pfam" id="PF12802"/>
    </source>
</evidence>
<dbReference type="InterPro" id="IPR039422">
    <property type="entry name" value="MarR/SlyA-like"/>
</dbReference>
<dbReference type="AlphaFoldDB" id="A0A917X0H1"/>
<accession>A0A917X0H1</accession>
<gene>
    <name evidence="2" type="ORF">GCM10007977_056320</name>
</gene>
<reference evidence="2" key="1">
    <citation type="journal article" date="2014" name="Int. J. Syst. Evol. Microbiol.">
        <title>Complete genome sequence of Corynebacterium casei LMG S-19264T (=DSM 44701T), isolated from a smear-ripened cheese.</title>
        <authorList>
            <consortium name="US DOE Joint Genome Institute (JGI-PGF)"/>
            <person name="Walter F."/>
            <person name="Albersmeier A."/>
            <person name="Kalinowski J."/>
            <person name="Ruckert C."/>
        </authorList>
    </citation>
    <scope>NUCLEOTIDE SEQUENCE</scope>
    <source>
        <strain evidence="2">JCM 19831</strain>
    </source>
</reference>
<dbReference type="Proteomes" id="UP000642070">
    <property type="component" value="Unassembled WGS sequence"/>
</dbReference>
<organism evidence="2 3">
    <name type="scientific">Dactylosporangium sucinum</name>
    <dbReference type="NCBI Taxonomy" id="1424081"/>
    <lineage>
        <taxon>Bacteria</taxon>
        <taxon>Bacillati</taxon>
        <taxon>Actinomycetota</taxon>
        <taxon>Actinomycetes</taxon>
        <taxon>Micromonosporales</taxon>
        <taxon>Micromonosporaceae</taxon>
        <taxon>Dactylosporangium</taxon>
    </lineage>
</organism>
<dbReference type="RefSeq" id="WP_190252960.1">
    <property type="nucleotide sequence ID" value="NZ_BMPI01000029.1"/>
</dbReference>
<dbReference type="GO" id="GO:0006950">
    <property type="term" value="P:response to stress"/>
    <property type="evidence" value="ECO:0007669"/>
    <property type="project" value="TreeGrafter"/>
</dbReference>
<dbReference type="PANTHER" id="PTHR33164">
    <property type="entry name" value="TRANSCRIPTIONAL REGULATOR, MARR FAMILY"/>
    <property type="match status" value="1"/>
</dbReference>
<dbReference type="EMBL" id="BMPI01000029">
    <property type="protein sequence ID" value="GGM47409.1"/>
    <property type="molecule type" value="Genomic_DNA"/>
</dbReference>
<dbReference type="InterPro" id="IPR000835">
    <property type="entry name" value="HTH_MarR-typ"/>
</dbReference>